<feature type="chain" id="PRO_5019046742" evidence="1">
    <location>
        <begin position="24"/>
        <end position="93"/>
    </location>
</feature>
<feature type="signal peptide" evidence="1">
    <location>
        <begin position="1"/>
        <end position="23"/>
    </location>
</feature>
<dbReference type="AlphaFoldDB" id="A0A419SAF1"/>
<dbReference type="EMBL" id="MBTA01000003">
    <property type="protein sequence ID" value="RKD19034.1"/>
    <property type="molecule type" value="Genomic_DNA"/>
</dbReference>
<evidence type="ECO:0000313" key="3">
    <source>
        <dbReference type="Proteomes" id="UP000283433"/>
    </source>
</evidence>
<accession>A0A419SAF1</accession>
<dbReference type="Proteomes" id="UP000283433">
    <property type="component" value="Unassembled WGS sequence"/>
</dbReference>
<keyword evidence="3" id="KW-1185">Reference proteome</keyword>
<gene>
    <name evidence="2" type="ORF">BCY91_14255</name>
</gene>
<organism evidence="2 3">
    <name type="scientific">Pelobium manganitolerans</name>
    <dbReference type="NCBI Taxonomy" id="1842495"/>
    <lineage>
        <taxon>Bacteria</taxon>
        <taxon>Pseudomonadati</taxon>
        <taxon>Bacteroidota</taxon>
        <taxon>Sphingobacteriia</taxon>
        <taxon>Sphingobacteriales</taxon>
        <taxon>Sphingobacteriaceae</taxon>
        <taxon>Pelobium</taxon>
    </lineage>
</organism>
<evidence type="ECO:0000313" key="2">
    <source>
        <dbReference type="EMBL" id="RKD19034.1"/>
    </source>
</evidence>
<name>A0A419SAF1_9SPHI</name>
<sequence>MKTATHIFSFLFLLCLGIGICNTLDCNTKNVSTEEIAQNSETQDEQEHFNDVLIGPAGLFAWHKVLSVQIVRAPLSPNYKNHKPFYASPPPES</sequence>
<keyword evidence="1" id="KW-0732">Signal</keyword>
<reference evidence="2 3" key="1">
    <citation type="submission" date="2016-07" db="EMBL/GenBank/DDBJ databases">
        <title>Genome of Pelobium manganitolerans.</title>
        <authorList>
            <person name="Wu S."/>
            <person name="Wang G."/>
        </authorList>
    </citation>
    <scope>NUCLEOTIDE SEQUENCE [LARGE SCALE GENOMIC DNA]</scope>
    <source>
        <strain evidence="2 3">YS-25</strain>
    </source>
</reference>
<proteinExistence type="predicted"/>
<comment type="caution">
    <text evidence="2">The sequence shown here is derived from an EMBL/GenBank/DDBJ whole genome shotgun (WGS) entry which is preliminary data.</text>
</comment>
<protein>
    <submittedName>
        <fullName evidence="2">Uncharacterized protein</fullName>
    </submittedName>
</protein>
<evidence type="ECO:0000256" key="1">
    <source>
        <dbReference type="SAM" id="SignalP"/>
    </source>
</evidence>